<keyword evidence="2" id="KW-0129">CBS domain</keyword>
<comment type="caution">
    <text evidence="6">The sequence shown here is derived from an EMBL/GenBank/DDBJ whole genome shotgun (WGS) entry which is preliminary data.</text>
</comment>
<keyword evidence="7" id="KW-1185">Reference proteome</keyword>
<protein>
    <submittedName>
        <fullName evidence="6">Putative Pentatricopeptide repeat-containing protein</fullName>
    </submittedName>
</protein>
<dbReference type="STRING" id="29655.A0A0K9NVA6"/>
<evidence type="ECO:0000256" key="4">
    <source>
        <dbReference type="SAM" id="MobiDB-lite"/>
    </source>
</evidence>
<feature type="repeat" description="PPR" evidence="3">
    <location>
        <begin position="205"/>
        <end position="239"/>
    </location>
</feature>
<dbReference type="PANTHER" id="PTHR47581:SF2">
    <property type="entry name" value="OS09G0431600 PROTEIN"/>
    <property type="match status" value="1"/>
</dbReference>
<name>A0A0K9NVA6_ZOSMR</name>
<evidence type="ECO:0000256" key="2">
    <source>
        <dbReference type="PROSITE-ProRule" id="PRU00703"/>
    </source>
</evidence>
<dbReference type="GO" id="GO:0003729">
    <property type="term" value="F:mRNA binding"/>
    <property type="evidence" value="ECO:0000318"/>
    <property type="project" value="GO_Central"/>
</dbReference>
<dbReference type="Proteomes" id="UP000036987">
    <property type="component" value="Unassembled WGS sequence"/>
</dbReference>
<dbReference type="Gene3D" id="1.25.40.10">
    <property type="entry name" value="Tetratricopeptide repeat domain"/>
    <property type="match status" value="3"/>
</dbReference>
<keyword evidence="1" id="KW-0677">Repeat</keyword>
<evidence type="ECO:0000256" key="1">
    <source>
        <dbReference type="ARBA" id="ARBA00022737"/>
    </source>
</evidence>
<evidence type="ECO:0000256" key="3">
    <source>
        <dbReference type="PROSITE-ProRule" id="PRU00708"/>
    </source>
</evidence>
<dbReference type="InterPro" id="IPR046342">
    <property type="entry name" value="CBS_dom_sf"/>
</dbReference>
<dbReference type="OrthoDB" id="185373at2759"/>
<organism evidence="6 7">
    <name type="scientific">Zostera marina</name>
    <name type="common">Eelgrass</name>
    <dbReference type="NCBI Taxonomy" id="29655"/>
    <lineage>
        <taxon>Eukaryota</taxon>
        <taxon>Viridiplantae</taxon>
        <taxon>Streptophyta</taxon>
        <taxon>Embryophyta</taxon>
        <taxon>Tracheophyta</taxon>
        <taxon>Spermatophyta</taxon>
        <taxon>Magnoliopsida</taxon>
        <taxon>Liliopsida</taxon>
        <taxon>Zosteraceae</taxon>
        <taxon>Zostera</taxon>
    </lineage>
</organism>
<dbReference type="PANTHER" id="PTHR47581">
    <property type="entry name" value="OS09G0431600 PROTEIN"/>
    <property type="match status" value="1"/>
</dbReference>
<feature type="compositionally biased region" description="Low complexity" evidence="4">
    <location>
        <begin position="16"/>
        <end position="25"/>
    </location>
</feature>
<dbReference type="Pfam" id="PF13041">
    <property type="entry name" value="PPR_2"/>
    <property type="match status" value="2"/>
</dbReference>
<dbReference type="PROSITE" id="PS51375">
    <property type="entry name" value="PPR"/>
    <property type="match status" value="2"/>
</dbReference>
<sequence length="596" mass="66830">MIGQLGQILHNPVRLTSSTSTETSSPHFTYSSRPHQHRVRRLPLRNNNPGRVSVSIPDLRRLTSRVVELTRRKQLRQIFKEVGMARKRYGKLNTIVMNAVLEACVYCGDVDAALRVFEGMVKLEKCGVDSVTYGILLKGLGMARRIDEAFHILETVEQGTAAGNPKMSSELLYGLLNALLEAGDMRRANGLLARYRLVLREEGNSILLYNLLMKGYTHTDFPLGALAVRDEVLRNGLKPDKLTYNTLIFACVKSGRMDAAFRLFSEMKDEAQKASNSKLNPDSVTYTTLLKGLVTAEDLLTIQNIVAEMKSLPDLFIDRVAYTAMIDSLLACGSIKGALCVFGEILKRAGGNTNLKPKPHLYLSMMREFALGGDFNMVKNFHVHMWLSSIGTITSDVRREADELLMEAAINNDKVNTARQILSGILKRQNKISWRSRGGMVAVRLEALSGFSNSFFNPCILHQVTIDDPVEKYMTPFENADPLLGTMVLRNVVMRFYRDPAVPIIDEWGNCIGIVHREDCKELDAPLSSMTRGAPPYVTIKTSIGRVIELLLEKKYKMVIIIARLNNETNYSSTLRLVGVFTHERLLKLSMPRETN</sequence>
<gene>
    <name evidence="6" type="ORF">ZOSMA_58G00230</name>
</gene>
<feature type="repeat" description="PPR" evidence="3">
    <location>
        <begin position="240"/>
        <end position="274"/>
    </location>
</feature>
<dbReference type="InterPro" id="IPR044781">
    <property type="entry name" value="At5g10690-like"/>
</dbReference>
<dbReference type="InterPro" id="IPR000644">
    <property type="entry name" value="CBS_dom"/>
</dbReference>
<dbReference type="InterPro" id="IPR011990">
    <property type="entry name" value="TPR-like_helical_dom_sf"/>
</dbReference>
<dbReference type="OMA" id="EDCNNLD"/>
<dbReference type="Pfam" id="PF01535">
    <property type="entry name" value="PPR"/>
    <property type="match status" value="2"/>
</dbReference>
<dbReference type="AlphaFoldDB" id="A0A0K9NVA6"/>
<reference evidence="7" key="1">
    <citation type="journal article" date="2016" name="Nature">
        <title>The genome of the seagrass Zostera marina reveals angiosperm adaptation to the sea.</title>
        <authorList>
            <person name="Olsen J.L."/>
            <person name="Rouze P."/>
            <person name="Verhelst B."/>
            <person name="Lin Y.-C."/>
            <person name="Bayer T."/>
            <person name="Collen J."/>
            <person name="Dattolo E."/>
            <person name="De Paoli E."/>
            <person name="Dittami S."/>
            <person name="Maumus F."/>
            <person name="Michel G."/>
            <person name="Kersting A."/>
            <person name="Lauritano C."/>
            <person name="Lohaus R."/>
            <person name="Toepel M."/>
            <person name="Tonon T."/>
            <person name="Vanneste K."/>
            <person name="Amirebrahimi M."/>
            <person name="Brakel J."/>
            <person name="Bostroem C."/>
            <person name="Chovatia M."/>
            <person name="Grimwood J."/>
            <person name="Jenkins J.W."/>
            <person name="Jueterbock A."/>
            <person name="Mraz A."/>
            <person name="Stam W.T."/>
            <person name="Tice H."/>
            <person name="Bornberg-Bauer E."/>
            <person name="Green P.J."/>
            <person name="Pearson G.A."/>
            <person name="Procaccini G."/>
            <person name="Duarte C.M."/>
            <person name="Schmutz J."/>
            <person name="Reusch T.B.H."/>
            <person name="Van de Peer Y."/>
        </authorList>
    </citation>
    <scope>NUCLEOTIDE SEQUENCE [LARGE SCALE GENOMIC DNA]</scope>
    <source>
        <strain evidence="7">cv. Finnish</strain>
    </source>
</reference>
<dbReference type="SUPFAM" id="SSF54631">
    <property type="entry name" value="CBS-domain pair"/>
    <property type="match status" value="1"/>
</dbReference>
<feature type="region of interest" description="Disordered" evidence="4">
    <location>
        <begin position="13"/>
        <end position="37"/>
    </location>
</feature>
<dbReference type="InterPro" id="IPR002885">
    <property type="entry name" value="PPR_rpt"/>
</dbReference>
<accession>A0A0K9NVA6</accession>
<evidence type="ECO:0000313" key="6">
    <source>
        <dbReference type="EMBL" id="KMZ60568.1"/>
    </source>
</evidence>
<dbReference type="NCBIfam" id="TIGR00756">
    <property type="entry name" value="PPR"/>
    <property type="match status" value="2"/>
</dbReference>
<feature type="domain" description="CBS" evidence="5">
    <location>
        <begin position="530"/>
        <end position="596"/>
    </location>
</feature>
<proteinExistence type="predicted"/>
<evidence type="ECO:0000259" key="5">
    <source>
        <dbReference type="PROSITE" id="PS51371"/>
    </source>
</evidence>
<evidence type="ECO:0000313" key="7">
    <source>
        <dbReference type="Proteomes" id="UP000036987"/>
    </source>
</evidence>
<dbReference type="PROSITE" id="PS51371">
    <property type="entry name" value="CBS"/>
    <property type="match status" value="1"/>
</dbReference>
<dbReference type="EMBL" id="LFYR01001606">
    <property type="protein sequence ID" value="KMZ60568.1"/>
    <property type="molecule type" value="Genomic_DNA"/>
</dbReference>